<comment type="caution">
    <text evidence="3">The sequence shown here is derived from an EMBL/GenBank/DDBJ whole genome shotgun (WGS) entry which is preliminary data.</text>
</comment>
<reference evidence="3 4" key="1">
    <citation type="submission" date="2018-10" db="EMBL/GenBank/DDBJ databases">
        <title>Falsibacillus sp. genome draft.</title>
        <authorList>
            <person name="Shi S."/>
        </authorList>
    </citation>
    <scope>NUCLEOTIDE SEQUENCE [LARGE SCALE GENOMIC DNA]</scope>
    <source>
        <strain evidence="3 4">GY 10110</strain>
    </source>
</reference>
<dbReference type="EMBL" id="RCVZ01000009">
    <property type="protein sequence ID" value="RLQ94601.1"/>
    <property type="molecule type" value="Genomic_DNA"/>
</dbReference>
<feature type="domain" description="DUF4190" evidence="2">
    <location>
        <begin position="10"/>
        <end position="72"/>
    </location>
</feature>
<evidence type="ECO:0000313" key="3">
    <source>
        <dbReference type="EMBL" id="RLQ94601.1"/>
    </source>
</evidence>
<keyword evidence="4" id="KW-1185">Reference proteome</keyword>
<dbReference type="RefSeq" id="WP_121681214.1">
    <property type="nucleotide sequence ID" value="NZ_RCVZ01000009.1"/>
</dbReference>
<evidence type="ECO:0000313" key="4">
    <source>
        <dbReference type="Proteomes" id="UP000276770"/>
    </source>
</evidence>
<dbReference type="AlphaFoldDB" id="A0A3L7JY43"/>
<proteinExistence type="predicted"/>
<feature type="transmembrane region" description="Helical" evidence="1">
    <location>
        <begin position="14"/>
        <end position="37"/>
    </location>
</feature>
<dbReference type="InterPro" id="IPR025241">
    <property type="entry name" value="DUF4190"/>
</dbReference>
<dbReference type="OrthoDB" id="2972738at2"/>
<feature type="transmembrane region" description="Helical" evidence="1">
    <location>
        <begin position="58"/>
        <end position="80"/>
    </location>
</feature>
<keyword evidence="1" id="KW-0812">Transmembrane</keyword>
<keyword evidence="1" id="KW-0472">Membrane</keyword>
<gene>
    <name evidence="3" type="ORF">D9X91_13780</name>
</gene>
<protein>
    <submittedName>
        <fullName evidence="3">DUF4190 domain-containing protein</fullName>
    </submittedName>
</protein>
<keyword evidence="1" id="KW-1133">Transmembrane helix</keyword>
<dbReference type="Pfam" id="PF13828">
    <property type="entry name" value="DUF4190"/>
    <property type="match status" value="1"/>
</dbReference>
<sequence>MENTETNSNSVTSLTMGILSIIIPFIGLVLGFIGVGFSRKALKEIGKTNEGGRGLATSGYVCSVIGIVLQLLAVVGYFAFAAVTNVG</sequence>
<name>A0A3L7JY43_9BACI</name>
<organism evidence="3 4">
    <name type="scientific">Falsibacillus albus</name>
    <dbReference type="NCBI Taxonomy" id="2478915"/>
    <lineage>
        <taxon>Bacteria</taxon>
        <taxon>Bacillati</taxon>
        <taxon>Bacillota</taxon>
        <taxon>Bacilli</taxon>
        <taxon>Bacillales</taxon>
        <taxon>Bacillaceae</taxon>
        <taxon>Falsibacillus</taxon>
    </lineage>
</organism>
<dbReference type="Proteomes" id="UP000276770">
    <property type="component" value="Unassembled WGS sequence"/>
</dbReference>
<accession>A0A3L7JY43</accession>
<evidence type="ECO:0000259" key="2">
    <source>
        <dbReference type="Pfam" id="PF13828"/>
    </source>
</evidence>
<evidence type="ECO:0000256" key="1">
    <source>
        <dbReference type="SAM" id="Phobius"/>
    </source>
</evidence>